<dbReference type="InterPro" id="IPR003660">
    <property type="entry name" value="HAMP_dom"/>
</dbReference>
<name>A0A839HEE8_9GAMM</name>
<dbReference type="Pfam" id="PF08269">
    <property type="entry name" value="dCache_2"/>
    <property type="match status" value="1"/>
</dbReference>
<dbReference type="PANTHER" id="PTHR32089">
    <property type="entry name" value="METHYL-ACCEPTING CHEMOTAXIS PROTEIN MCPB"/>
    <property type="match status" value="1"/>
</dbReference>
<proteinExistence type="inferred from homology"/>
<evidence type="ECO:0000259" key="11">
    <source>
        <dbReference type="PROSITE" id="PS50885"/>
    </source>
</evidence>
<dbReference type="Gene3D" id="1.10.287.950">
    <property type="entry name" value="Methyl-accepting chemotaxis protein"/>
    <property type="match status" value="1"/>
</dbReference>
<dbReference type="GO" id="GO:0005886">
    <property type="term" value="C:plasma membrane"/>
    <property type="evidence" value="ECO:0007669"/>
    <property type="project" value="UniProtKB-SubCell"/>
</dbReference>
<dbReference type="GO" id="GO:0007165">
    <property type="term" value="P:signal transduction"/>
    <property type="evidence" value="ECO:0007669"/>
    <property type="project" value="UniProtKB-KW"/>
</dbReference>
<dbReference type="Pfam" id="PF00672">
    <property type="entry name" value="HAMP"/>
    <property type="match status" value="1"/>
</dbReference>
<evidence type="ECO:0000256" key="3">
    <source>
        <dbReference type="ARBA" id="ARBA00022692"/>
    </source>
</evidence>
<dbReference type="PROSITE" id="PS50111">
    <property type="entry name" value="CHEMOTAXIS_TRANSDUC_2"/>
    <property type="match status" value="1"/>
</dbReference>
<accession>A0A839HEE8</accession>
<evidence type="ECO:0000259" key="10">
    <source>
        <dbReference type="PROSITE" id="PS50111"/>
    </source>
</evidence>
<comment type="caution">
    <text evidence="12">The sequence shown here is derived from an EMBL/GenBank/DDBJ whole genome shotgun (WGS) entry which is preliminary data.</text>
</comment>
<dbReference type="InterPro" id="IPR004090">
    <property type="entry name" value="Chemotax_Me-accpt_rcpt"/>
</dbReference>
<dbReference type="AlphaFoldDB" id="A0A839HEE8"/>
<keyword evidence="2" id="KW-1003">Cell membrane</keyword>
<feature type="transmembrane region" description="Helical" evidence="9">
    <location>
        <begin position="12"/>
        <end position="31"/>
    </location>
</feature>
<dbReference type="PROSITE" id="PS50885">
    <property type="entry name" value="HAMP"/>
    <property type="match status" value="1"/>
</dbReference>
<evidence type="ECO:0000256" key="9">
    <source>
        <dbReference type="SAM" id="Phobius"/>
    </source>
</evidence>
<dbReference type="Pfam" id="PF00015">
    <property type="entry name" value="MCPsignal"/>
    <property type="match status" value="1"/>
</dbReference>
<dbReference type="InterPro" id="IPR004010">
    <property type="entry name" value="Double_Cache_2"/>
</dbReference>
<dbReference type="SMART" id="SM00304">
    <property type="entry name" value="HAMP"/>
    <property type="match status" value="2"/>
</dbReference>
<dbReference type="PANTHER" id="PTHR32089:SF112">
    <property type="entry name" value="LYSOZYME-LIKE PROTEIN-RELATED"/>
    <property type="match status" value="1"/>
</dbReference>
<keyword evidence="4 9" id="KW-1133">Transmembrane helix</keyword>
<keyword evidence="5 9" id="KW-0472">Membrane</keyword>
<gene>
    <name evidence="12" type="ORF">HUK38_05905</name>
</gene>
<dbReference type="GO" id="GO:0006935">
    <property type="term" value="P:chemotaxis"/>
    <property type="evidence" value="ECO:0007669"/>
    <property type="project" value="InterPro"/>
</dbReference>
<keyword evidence="13" id="KW-1185">Reference proteome</keyword>
<dbReference type="SMART" id="SM01049">
    <property type="entry name" value="Cache_2"/>
    <property type="match status" value="1"/>
</dbReference>
<dbReference type="EMBL" id="JABVCQ010000009">
    <property type="protein sequence ID" value="MBB1125766.1"/>
    <property type="molecule type" value="Genomic_DNA"/>
</dbReference>
<dbReference type="InterPro" id="IPR033480">
    <property type="entry name" value="sCache_2"/>
</dbReference>
<dbReference type="GO" id="GO:0004888">
    <property type="term" value="F:transmembrane signaling receptor activity"/>
    <property type="evidence" value="ECO:0007669"/>
    <property type="project" value="InterPro"/>
</dbReference>
<comment type="subcellular location">
    <subcellularLocation>
        <location evidence="1">Cell membrane</location>
        <topology evidence="1">Multi-pass membrane protein</topology>
    </subcellularLocation>
</comment>
<protein>
    <submittedName>
        <fullName evidence="12">Methyl-accepting chemotaxis protein</fullName>
    </submittedName>
</protein>
<sequence length="543" mass="59735">MFNQLNIKIKLGLIIAFAALGMIGISIWSGFNLRTTMLTEREAQLQHIVETAYGIIQQYAQLAANQQMTEVEAQRLVGEIIRAMRYGDGEYIWVINMEGVALIHPAKPEQEGRNLLGAKDKNGVYMFKEFVRIAQEDGSGFSSYSWPKPGSEEPVRKVSFLKRFSNWNWIIGTGLYIDDLDKTFYNRILRMVTMNLILFVGLVTFSLLIANTIIRRVEQLRTALIRVQQTHDLSIRSQVTGKDELGHLGEATDSLINNLQQTIIKIAEVSNQVSSAALQLSAMTEQTNTRMEQQRLDIAQVATAMNEMSCAVQEVASNTNQSAQATQQTDQETTRGLGVVNQTIIAIQNLANGVRDAECAIATLANHSNTIGSVVDTIRGIAEQTNLLALNAAIEAARAGEQGRGFAVVADEVRTLAQRTQQSTQQIQEMISHLQTDTQVAVATMHQECQQADLCVQQIELAGTALNSIQQAVNAIATMNGQIATATDEQTAVAEEINRSLSRIRDSAEETAYSAEQSAQAGESLKELAGQMDHIVANYRVNC</sequence>
<evidence type="ECO:0000256" key="5">
    <source>
        <dbReference type="ARBA" id="ARBA00023136"/>
    </source>
</evidence>
<dbReference type="SUPFAM" id="SSF58104">
    <property type="entry name" value="Methyl-accepting chemotaxis protein (MCP) signaling domain"/>
    <property type="match status" value="1"/>
</dbReference>
<dbReference type="Gene3D" id="3.30.450.20">
    <property type="entry name" value="PAS domain"/>
    <property type="match status" value="1"/>
</dbReference>
<dbReference type="InterPro" id="IPR004089">
    <property type="entry name" value="MCPsignal_dom"/>
</dbReference>
<evidence type="ECO:0000256" key="1">
    <source>
        <dbReference type="ARBA" id="ARBA00004651"/>
    </source>
</evidence>
<dbReference type="Proteomes" id="UP000548632">
    <property type="component" value="Unassembled WGS sequence"/>
</dbReference>
<keyword evidence="3 9" id="KW-0812">Transmembrane</keyword>
<reference evidence="12 13" key="1">
    <citation type="journal article" date="2020" name="Arch. Microbiol.">
        <title>The genome sequence of the giant phototrophic gammaproteobacterium Thiospirillum jenense gives insight into its physiological properties and phylogenetic relationships.</title>
        <authorList>
            <person name="Imhoff J.F."/>
            <person name="Meyer T.E."/>
            <person name="Kyndt J.A."/>
        </authorList>
    </citation>
    <scope>NUCLEOTIDE SEQUENCE [LARGE SCALE GENOMIC DNA]</scope>
    <source>
        <strain evidence="12 13">DSM 216</strain>
    </source>
</reference>
<feature type="transmembrane region" description="Helical" evidence="9">
    <location>
        <begin position="192"/>
        <end position="214"/>
    </location>
</feature>
<feature type="domain" description="Methyl-accepting transducer" evidence="10">
    <location>
        <begin position="269"/>
        <end position="505"/>
    </location>
</feature>
<evidence type="ECO:0000313" key="13">
    <source>
        <dbReference type="Proteomes" id="UP000548632"/>
    </source>
</evidence>
<evidence type="ECO:0000256" key="6">
    <source>
        <dbReference type="ARBA" id="ARBA00023224"/>
    </source>
</evidence>
<evidence type="ECO:0000256" key="8">
    <source>
        <dbReference type="PROSITE-ProRule" id="PRU00284"/>
    </source>
</evidence>
<dbReference type="SMART" id="SM00283">
    <property type="entry name" value="MA"/>
    <property type="match status" value="1"/>
</dbReference>
<dbReference type="CDD" id="cd11386">
    <property type="entry name" value="MCP_signal"/>
    <property type="match status" value="1"/>
</dbReference>
<evidence type="ECO:0000256" key="4">
    <source>
        <dbReference type="ARBA" id="ARBA00022989"/>
    </source>
</evidence>
<evidence type="ECO:0000256" key="7">
    <source>
        <dbReference type="ARBA" id="ARBA00029447"/>
    </source>
</evidence>
<dbReference type="CDD" id="cd06225">
    <property type="entry name" value="HAMP"/>
    <property type="match status" value="1"/>
</dbReference>
<keyword evidence="6 8" id="KW-0807">Transducer</keyword>
<evidence type="ECO:0000313" key="12">
    <source>
        <dbReference type="EMBL" id="MBB1125766.1"/>
    </source>
</evidence>
<dbReference type="FunFam" id="1.10.287.950:FF:000001">
    <property type="entry name" value="Methyl-accepting chemotaxis sensory transducer"/>
    <property type="match status" value="1"/>
</dbReference>
<feature type="domain" description="HAMP" evidence="11">
    <location>
        <begin position="211"/>
        <end position="264"/>
    </location>
</feature>
<evidence type="ECO:0000256" key="2">
    <source>
        <dbReference type="ARBA" id="ARBA00022475"/>
    </source>
</evidence>
<organism evidence="12 13">
    <name type="scientific">Thiospirillum jenense</name>
    <dbReference type="NCBI Taxonomy" id="1653858"/>
    <lineage>
        <taxon>Bacteria</taxon>
        <taxon>Pseudomonadati</taxon>
        <taxon>Pseudomonadota</taxon>
        <taxon>Gammaproteobacteria</taxon>
        <taxon>Chromatiales</taxon>
        <taxon>Chromatiaceae</taxon>
        <taxon>Thiospirillum</taxon>
    </lineage>
</organism>
<comment type="similarity">
    <text evidence="7">Belongs to the methyl-accepting chemotaxis (MCP) protein family.</text>
</comment>
<dbReference type="PRINTS" id="PR00260">
    <property type="entry name" value="CHEMTRNSDUCR"/>
</dbReference>